<dbReference type="InterPro" id="IPR004684">
    <property type="entry name" value="2keto-3dGluconate_permease"/>
</dbReference>
<protein>
    <submittedName>
        <fullName evidence="10">2-keto-3-deoxygluconate permease</fullName>
    </submittedName>
</protein>
<comment type="caution">
    <text evidence="10">The sequence shown here is derived from an EMBL/GenBank/DDBJ whole genome shotgun (WGS) entry which is preliminary data.</text>
</comment>
<evidence type="ECO:0000256" key="2">
    <source>
        <dbReference type="ARBA" id="ARBA00022448"/>
    </source>
</evidence>
<evidence type="ECO:0000256" key="1">
    <source>
        <dbReference type="ARBA" id="ARBA00006430"/>
    </source>
</evidence>
<dbReference type="Pfam" id="PF03812">
    <property type="entry name" value="KdgT"/>
    <property type="match status" value="1"/>
</dbReference>
<dbReference type="GO" id="GO:0016020">
    <property type="term" value="C:membrane"/>
    <property type="evidence" value="ECO:0007669"/>
    <property type="project" value="InterPro"/>
</dbReference>
<dbReference type="EMBL" id="JAMRYU010000006">
    <property type="protein sequence ID" value="MDC4239945.1"/>
    <property type="molecule type" value="Genomic_DNA"/>
</dbReference>
<keyword evidence="11" id="KW-1185">Reference proteome</keyword>
<accession>A0A9X4AZS9</accession>
<evidence type="ECO:0000256" key="8">
    <source>
        <dbReference type="ARBA" id="ARBA00023136"/>
    </source>
</evidence>
<proteinExistence type="inferred from homology"/>
<feature type="transmembrane region" description="Helical" evidence="9">
    <location>
        <begin position="165"/>
        <end position="182"/>
    </location>
</feature>
<keyword evidence="3" id="KW-1003">Cell membrane</keyword>
<sequence length="327" mass="33715">MIMKFLKKVPAGMMIVPLLVGAFLNTFFPEALQIGSFTTAVFSNAGAATAMGIQLFCLGTTLQLKDMPKVLKRGGILLLSKFAIGAVIGISIGKIFGLAGVFGLTTLSVISAVTNSNGSIYLALMKTYGDDTDCAAMALLALNDGPFFTLIALGASGLANIPTKALVATIIPIIVGMILGNIDKDLRDFLEPAGNILIPFVGLTLGAGINLSNVLKGGPQGIILGVITVIIGGAFIVFCDVFIGKRPGYAGWAVATTAGNAVAVPAAVALIDSSWAPYQATATAQVAAAVVVTAILVPIITDWWAKKYGSPKMPIDKSNSKNVIVNN</sequence>
<evidence type="ECO:0000313" key="11">
    <source>
        <dbReference type="Proteomes" id="UP001141183"/>
    </source>
</evidence>
<keyword evidence="6" id="KW-0769">Symport</keyword>
<evidence type="ECO:0000256" key="9">
    <source>
        <dbReference type="SAM" id="Phobius"/>
    </source>
</evidence>
<evidence type="ECO:0000256" key="6">
    <source>
        <dbReference type="ARBA" id="ARBA00022847"/>
    </source>
</evidence>
<keyword evidence="5 9" id="KW-0812">Transmembrane</keyword>
<comment type="similarity">
    <text evidence="1">Belongs to the KdgT transporter family.</text>
</comment>
<evidence type="ECO:0000256" key="4">
    <source>
        <dbReference type="ARBA" id="ARBA00022597"/>
    </source>
</evidence>
<feature type="transmembrane region" description="Helical" evidence="9">
    <location>
        <begin position="283"/>
        <end position="305"/>
    </location>
</feature>
<feature type="transmembrane region" description="Helical" evidence="9">
    <location>
        <begin position="194"/>
        <end position="215"/>
    </location>
</feature>
<dbReference type="Proteomes" id="UP001141183">
    <property type="component" value="Unassembled WGS sequence"/>
</dbReference>
<evidence type="ECO:0000313" key="10">
    <source>
        <dbReference type="EMBL" id="MDC4239945.1"/>
    </source>
</evidence>
<organism evidence="10 11">
    <name type="scientific">Clostridium tertium</name>
    <dbReference type="NCBI Taxonomy" id="1559"/>
    <lineage>
        <taxon>Bacteria</taxon>
        <taxon>Bacillati</taxon>
        <taxon>Bacillota</taxon>
        <taxon>Clostridia</taxon>
        <taxon>Eubacteriales</taxon>
        <taxon>Clostridiaceae</taxon>
        <taxon>Clostridium</taxon>
    </lineage>
</organism>
<keyword evidence="7 9" id="KW-1133">Transmembrane helix</keyword>
<dbReference type="GO" id="GO:0015649">
    <property type="term" value="F:2-keto-3-deoxygluconate:proton symporter activity"/>
    <property type="evidence" value="ECO:0007669"/>
    <property type="project" value="InterPro"/>
</dbReference>
<name>A0A9X4AZS9_9CLOT</name>
<keyword evidence="4" id="KW-0762">Sugar transport</keyword>
<evidence type="ECO:0000256" key="7">
    <source>
        <dbReference type="ARBA" id="ARBA00022989"/>
    </source>
</evidence>
<feature type="transmembrane region" description="Helical" evidence="9">
    <location>
        <begin position="221"/>
        <end position="243"/>
    </location>
</feature>
<feature type="transmembrane region" description="Helical" evidence="9">
    <location>
        <begin position="76"/>
        <end position="96"/>
    </location>
</feature>
<evidence type="ECO:0000256" key="3">
    <source>
        <dbReference type="ARBA" id="ARBA00022475"/>
    </source>
</evidence>
<evidence type="ECO:0000256" key="5">
    <source>
        <dbReference type="ARBA" id="ARBA00022692"/>
    </source>
</evidence>
<dbReference type="AlphaFoldDB" id="A0A9X4AZS9"/>
<feature type="transmembrane region" description="Helical" evidence="9">
    <location>
        <begin position="45"/>
        <end position="64"/>
    </location>
</feature>
<keyword evidence="8 9" id="KW-0472">Membrane</keyword>
<dbReference type="RefSeq" id="WP_272470189.1">
    <property type="nucleotide sequence ID" value="NZ_JAMRYU010000006.1"/>
</dbReference>
<gene>
    <name evidence="10" type="ORF">NE398_07170</name>
</gene>
<feature type="transmembrane region" description="Helical" evidence="9">
    <location>
        <begin position="250"/>
        <end position="271"/>
    </location>
</feature>
<keyword evidence="2" id="KW-0813">Transport</keyword>
<reference evidence="10" key="1">
    <citation type="submission" date="2022-05" db="EMBL/GenBank/DDBJ databases">
        <title>Draft genome sequence of Clostridium tertium strain CP3 isolated from Peru.</title>
        <authorList>
            <person name="Hurtado R."/>
            <person name="Lima L."/>
            <person name="Sousa T."/>
            <person name="Jaiswal A.K."/>
            <person name="Tiwari S."/>
            <person name="Maturrano L."/>
            <person name="Brenig B."/>
            <person name="Azevedo V."/>
        </authorList>
    </citation>
    <scope>NUCLEOTIDE SEQUENCE</scope>
    <source>
        <strain evidence="10">CP3</strain>
    </source>
</reference>